<dbReference type="VEuPathDB" id="FungiDB:ASPSYDRAFT_48523"/>
<dbReference type="GeneID" id="63763718"/>
<dbReference type="InterPro" id="IPR029058">
    <property type="entry name" value="AB_hydrolase_fold"/>
</dbReference>
<accession>A0A1L9T9Z9</accession>
<dbReference type="PANTHER" id="PTHR43433:SF10">
    <property type="entry name" value="AB HYDROLASE-1 DOMAIN-CONTAINING PROTEIN"/>
    <property type="match status" value="1"/>
</dbReference>
<proteinExistence type="predicted"/>
<reference evidence="2" key="1">
    <citation type="journal article" date="2017" name="Genome Biol.">
        <title>Comparative genomics reveals high biological diversity and specific adaptations in the industrially and medically important fungal genus Aspergillus.</title>
        <authorList>
            <person name="de Vries R.P."/>
            <person name="Riley R."/>
            <person name="Wiebenga A."/>
            <person name="Aguilar-Osorio G."/>
            <person name="Amillis S."/>
            <person name="Uchima C.A."/>
            <person name="Anderluh G."/>
            <person name="Asadollahi M."/>
            <person name="Askin M."/>
            <person name="Barry K."/>
            <person name="Battaglia E."/>
            <person name="Bayram O."/>
            <person name="Benocci T."/>
            <person name="Braus-Stromeyer S.A."/>
            <person name="Caldana C."/>
            <person name="Canovas D."/>
            <person name="Cerqueira G.C."/>
            <person name="Chen F."/>
            <person name="Chen W."/>
            <person name="Choi C."/>
            <person name="Clum A."/>
            <person name="Dos Santos R.A."/>
            <person name="Damasio A.R."/>
            <person name="Diallinas G."/>
            <person name="Emri T."/>
            <person name="Fekete E."/>
            <person name="Flipphi M."/>
            <person name="Freyberg S."/>
            <person name="Gallo A."/>
            <person name="Gournas C."/>
            <person name="Habgood R."/>
            <person name="Hainaut M."/>
            <person name="Harispe M.L."/>
            <person name="Henrissat B."/>
            <person name="Hilden K.S."/>
            <person name="Hope R."/>
            <person name="Hossain A."/>
            <person name="Karabika E."/>
            <person name="Karaffa L."/>
            <person name="Karanyi Z."/>
            <person name="Krasevec N."/>
            <person name="Kuo A."/>
            <person name="Kusch H."/>
            <person name="LaButti K."/>
            <person name="Lagendijk E.L."/>
            <person name="Lapidus A."/>
            <person name="Levasseur A."/>
            <person name="Lindquist E."/>
            <person name="Lipzen A."/>
            <person name="Logrieco A.F."/>
            <person name="MacCabe A."/>
            <person name="Maekelae M.R."/>
            <person name="Malavazi I."/>
            <person name="Melin P."/>
            <person name="Meyer V."/>
            <person name="Mielnichuk N."/>
            <person name="Miskei M."/>
            <person name="Molnar A.P."/>
            <person name="Mule G."/>
            <person name="Ngan C.Y."/>
            <person name="Orejas M."/>
            <person name="Orosz E."/>
            <person name="Ouedraogo J.P."/>
            <person name="Overkamp K.M."/>
            <person name="Park H.-S."/>
            <person name="Perrone G."/>
            <person name="Piumi F."/>
            <person name="Punt P.J."/>
            <person name="Ram A.F."/>
            <person name="Ramon A."/>
            <person name="Rauscher S."/>
            <person name="Record E."/>
            <person name="Riano-Pachon D.M."/>
            <person name="Robert V."/>
            <person name="Roehrig J."/>
            <person name="Ruller R."/>
            <person name="Salamov A."/>
            <person name="Salih N.S."/>
            <person name="Samson R.A."/>
            <person name="Sandor E."/>
            <person name="Sanguinetti M."/>
            <person name="Schuetze T."/>
            <person name="Sepcic K."/>
            <person name="Shelest E."/>
            <person name="Sherlock G."/>
            <person name="Sophianopoulou V."/>
            <person name="Squina F.M."/>
            <person name="Sun H."/>
            <person name="Susca A."/>
            <person name="Todd R.B."/>
            <person name="Tsang A."/>
            <person name="Unkles S.E."/>
            <person name="van de Wiele N."/>
            <person name="van Rossen-Uffink D."/>
            <person name="Oliveira J.V."/>
            <person name="Vesth T.C."/>
            <person name="Visser J."/>
            <person name="Yu J.-H."/>
            <person name="Zhou M."/>
            <person name="Andersen M.R."/>
            <person name="Archer D.B."/>
            <person name="Baker S.E."/>
            <person name="Benoit I."/>
            <person name="Brakhage A.A."/>
            <person name="Braus G.H."/>
            <person name="Fischer R."/>
            <person name="Frisvad J.C."/>
            <person name="Goldman G.H."/>
            <person name="Houbraken J."/>
            <person name="Oakley B."/>
            <person name="Pocsi I."/>
            <person name="Scazzocchio C."/>
            <person name="Seiboth B."/>
            <person name="vanKuyk P.A."/>
            <person name="Wortman J."/>
            <person name="Dyer P.S."/>
            <person name="Grigoriev I.V."/>
        </authorList>
    </citation>
    <scope>NUCLEOTIDE SEQUENCE [LARGE SCALE GENOMIC DNA]</scope>
    <source>
        <strain evidence="2">CBS 593.65</strain>
    </source>
</reference>
<dbReference type="RefSeq" id="XP_040700052.1">
    <property type="nucleotide sequence ID" value="XM_040847645.1"/>
</dbReference>
<keyword evidence="2" id="KW-1185">Reference proteome</keyword>
<dbReference type="STRING" id="1036612.A0A1L9T9Z9"/>
<dbReference type="OrthoDB" id="294702at2759"/>
<dbReference type="PANTHER" id="PTHR43433">
    <property type="entry name" value="HYDROLASE, ALPHA/BETA FOLD FAMILY PROTEIN"/>
    <property type="match status" value="1"/>
</dbReference>
<sequence>MPDPITLVCDSRFHRRITIDTTHGVLSVSFADIGCPTGPALLYLPGMFASRYLGVPMHVMAERAGVRMIVVDRPGMGGSTDVPLSQRFDVWVELVPKLLAHLDIQRVSLASHSAGTMYLFNTWARCRDHVDPFIFLLAPWVDLAHSRVTSLQIAKYLPNKAFDYWHLIPRFFVTRASPVLASSGAVMRRMSMSSGIGTTQADEDRTFLDENFRRIERDYGVPKKESEELSRLAINFMFTENTVGANSEALQCLRKGDGGEWGVCGDYAACRNTLAELERQRDRSERATIRAYFSETDALVGSRGQKYFEESWKTPSLEEVDFECKMIKGTDHDTVAQSVGVWEEVFSLVH</sequence>
<name>A0A1L9T9Z9_9EURO</name>
<dbReference type="InterPro" id="IPR050471">
    <property type="entry name" value="AB_hydrolase"/>
</dbReference>
<dbReference type="AlphaFoldDB" id="A0A1L9T9Z9"/>
<evidence type="ECO:0000313" key="1">
    <source>
        <dbReference type="EMBL" id="OJJ56246.1"/>
    </source>
</evidence>
<evidence type="ECO:0000313" key="2">
    <source>
        <dbReference type="Proteomes" id="UP000184356"/>
    </source>
</evidence>
<gene>
    <name evidence="1" type="ORF">ASPSYDRAFT_48523</name>
</gene>
<dbReference type="SUPFAM" id="SSF53474">
    <property type="entry name" value="alpha/beta-Hydrolases"/>
    <property type="match status" value="1"/>
</dbReference>
<dbReference type="Gene3D" id="3.40.50.1820">
    <property type="entry name" value="alpha/beta hydrolase"/>
    <property type="match status" value="1"/>
</dbReference>
<protein>
    <recommendedName>
        <fullName evidence="3">AB hydrolase-1 domain-containing protein</fullName>
    </recommendedName>
</protein>
<evidence type="ECO:0008006" key="3">
    <source>
        <dbReference type="Google" id="ProtNLM"/>
    </source>
</evidence>
<organism evidence="1 2">
    <name type="scientific">Aspergillus sydowii CBS 593.65</name>
    <dbReference type="NCBI Taxonomy" id="1036612"/>
    <lineage>
        <taxon>Eukaryota</taxon>
        <taxon>Fungi</taxon>
        <taxon>Dikarya</taxon>
        <taxon>Ascomycota</taxon>
        <taxon>Pezizomycotina</taxon>
        <taxon>Eurotiomycetes</taxon>
        <taxon>Eurotiomycetidae</taxon>
        <taxon>Eurotiales</taxon>
        <taxon>Aspergillaceae</taxon>
        <taxon>Aspergillus</taxon>
        <taxon>Aspergillus subgen. Nidulantes</taxon>
    </lineage>
</organism>
<dbReference type="EMBL" id="KV878591">
    <property type="protein sequence ID" value="OJJ56246.1"/>
    <property type="molecule type" value="Genomic_DNA"/>
</dbReference>
<dbReference type="Proteomes" id="UP000184356">
    <property type="component" value="Unassembled WGS sequence"/>
</dbReference>